<dbReference type="RefSeq" id="WP_091980005.1">
    <property type="nucleotide sequence ID" value="NZ_FOLO01000003.1"/>
</dbReference>
<organism evidence="7 8">
    <name type="scientific">Pseudoalteromonas denitrificans DSM 6059</name>
    <dbReference type="NCBI Taxonomy" id="1123010"/>
    <lineage>
        <taxon>Bacteria</taxon>
        <taxon>Pseudomonadati</taxon>
        <taxon>Pseudomonadota</taxon>
        <taxon>Gammaproteobacteria</taxon>
        <taxon>Alteromonadales</taxon>
        <taxon>Pseudoalteromonadaceae</taxon>
        <taxon>Pseudoalteromonas</taxon>
    </lineage>
</organism>
<sequence length="88" mass="10011">MTKMNATISLIVLMSLTLTSVFIGFFMSDGILLNNGLEIWLILITIIIKGQQIVDIFMELKCAPRLWRALLLSYVIIIPIIIGLIYWV</sequence>
<dbReference type="InterPro" id="IPR005171">
    <property type="entry name" value="Cyt_c_oxidase_su4_prok"/>
</dbReference>
<evidence type="ECO:0000256" key="2">
    <source>
        <dbReference type="ARBA" id="ARBA00022475"/>
    </source>
</evidence>
<keyword evidence="5 6" id="KW-0472">Membrane</keyword>
<evidence type="ECO:0000256" key="5">
    <source>
        <dbReference type="ARBA" id="ARBA00023136"/>
    </source>
</evidence>
<evidence type="ECO:0000256" key="6">
    <source>
        <dbReference type="SAM" id="Phobius"/>
    </source>
</evidence>
<proteinExistence type="predicted"/>
<keyword evidence="3 6" id="KW-0812">Transmembrane</keyword>
<keyword evidence="4 6" id="KW-1133">Transmembrane helix</keyword>
<gene>
    <name evidence="7" type="ORF">SAMN02745724_00717</name>
</gene>
<evidence type="ECO:0000256" key="3">
    <source>
        <dbReference type="ARBA" id="ARBA00022692"/>
    </source>
</evidence>
<feature type="transmembrane region" description="Helical" evidence="6">
    <location>
        <begin position="39"/>
        <end position="57"/>
    </location>
</feature>
<evidence type="ECO:0000313" key="8">
    <source>
        <dbReference type="Proteomes" id="UP000198862"/>
    </source>
</evidence>
<dbReference type="Pfam" id="PF03626">
    <property type="entry name" value="COX4_pro"/>
    <property type="match status" value="1"/>
</dbReference>
<feature type="transmembrane region" description="Helical" evidence="6">
    <location>
        <begin position="7"/>
        <end position="27"/>
    </location>
</feature>
<keyword evidence="8" id="KW-1185">Reference proteome</keyword>
<feature type="transmembrane region" description="Helical" evidence="6">
    <location>
        <begin position="69"/>
        <end position="87"/>
    </location>
</feature>
<evidence type="ECO:0000256" key="1">
    <source>
        <dbReference type="ARBA" id="ARBA00004651"/>
    </source>
</evidence>
<name>A0A1I1FP19_9GAMM</name>
<dbReference type="AlphaFoldDB" id="A0A1I1FP19"/>
<keyword evidence="2" id="KW-1003">Cell membrane</keyword>
<dbReference type="Proteomes" id="UP000198862">
    <property type="component" value="Unassembled WGS sequence"/>
</dbReference>
<dbReference type="EMBL" id="FOLO01000003">
    <property type="protein sequence ID" value="SFC01299.1"/>
    <property type="molecule type" value="Genomic_DNA"/>
</dbReference>
<comment type="subcellular location">
    <subcellularLocation>
        <location evidence="1">Cell membrane</location>
        <topology evidence="1">Multi-pass membrane protein</topology>
    </subcellularLocation>
</comment>
<dbReference type="GO" id="GO:0005886">
    <property type="term" value="C:plasma membrane"/>
    <property type="evidence" value="ECO:0007669"/>
    <property type="project" value="UniProtKB-SubCell"/>
</dbReference>
<evidence type="ECO:0000313" key="7">
    <source>
        <dbReference type="EMBL" id="SFC01299.1"/>
    </source>
</evidence>
<reference evidence="7 8" key="1">
    <citation type="submission" date="2016-10" db="EMBL/GenBank/DDBJ databases">
        <authorList>
            <person name="de Groot N.N."/>
        </authorList>
    </citation>
    <scope>NUCLEOTIDE SEQUENCE [LARGE SCALE GENOMIC DNA]</scope>
    <source>
        <strain evidence="7 8">DSM 6059</strain>
    </source>
</reference>
<evidence type="ECO:0000256" key="4">
    <source>
        <dbReference type="ARBA" id="ARBA00022989"/>
    </source>
</evidence>
<accession>A0A1I1FP19</accession>
<dbReference type="STRING" id="1123010.SAMN02745724_00717"/>
<protein>
    <submittedName>
        <fullName evidence="7">Cytochrome C oxidase subunit IV</fullName>
    </submittedName>
</protein>